<dbReference type="Proteomes" id="UP000020773">
    <property type="component" value="Unassembled WGS sequence"/>
</dbReference>
<dbReference type="AlphaFoldDB" id="A0A015XIG2"/>
<protein>
    <recommendedName>
        <fullName evidence="4">Transmembrane protein</fullName>
    </recommendedName>
</protein>
<gene>
    <name evidence="2" type="ORF">M125_0765</name>
</gene>
<organism evidence="2 3">
    <name type="scientific">Bacteroides fragilis str. 3998T(B)3</name>
    <dbReference type="NCBI Taxonomy" id="1339316"/>
    <lineage>
        <taxon>Bacteria</taxon>
        <taxon>Pseudomonadati</taxon>
        <taxon>Bacteroidota</taxon>
        <taxon>Bacteroidia</taxon>
        <taxon>Bacteroidales</taxon>
        <taxon>Bacteroidaceae</taxon>
        <taxon>Bacteroides</taxon>
    </lineage>
</organism>
<evidence type="ECO:0000313" key="2">
    <source>
        <dbReference type="EMBL" id="EXY92420.1"/>
    </source>
</evidence>
<reference evidence="2 3" key="1">
    <citation type="submission" date="2014-02" db="EMBL/GenBank/DDBJ databases">
        <authorList>
            <person name="Sears C."/>
            <person name="Carroll K."/>
            <person name="Sack B.R."/>
            <person name="Qadri F."/>
            <person name="Myers L.L."/>
            <person name="Chung G.-T."/>
            <person name="Escheverria P."/>
            <person name="Fraser C.M."/>
            <person name="Sadzewicz L."/>
            <person name="Shefchek K.A."/>
            <person name="Tallon L."/>
            <person name="Das S.P."/>
            <person name="Daugherty S."/>
            <person name="Mongodin E.F."/>
        </authorList>
    </citation>
    <scope>NUCLEOTIDE SEQUENCE [LARGE SCALE GENOMIC DNA]</scope>
    <source>
        <strain evidence="3">3998T(B)3</strain>
    </source>
</reference>
<feature type="transmembrane region" description="Helical" evidence="1">
    <location>
        <begin position="7"/>
        <end position="31"/>
    </location>
</feature>
<keyword evidence="1" id="KW-1133">Transmembrane helix</keyword>
<evidence type="ECO:0008006" key="4">
    <source>
        <dbReference type="Google" id="ProtNLM"/>
    </source>
</evidence>
<evidence type="ECO:0000256" key="1">
    <source>
        <dbReference type="SAM" id="Phobius"/>
    </source>
</evidence>
<comment type="caution">
    <text evidence="2">The sequence shown here is derived from an EMBL/GenBank/DDBJ whole genome shotgun (WGS) entry which is preliminary data.</text>
</comment>
<dbReference type="EMBL" id="JGDB01000016">
    <property type="protein sequence ID" value="EXY92420.1"/>
    <property type="molecule type" value="Genomic_DNA"/>
</dbReference>
<keyword evidence="1" id="KW-0472">Membrane</keyword>
<name>A0A015XIG2_BACFG</name>
<keyword evidence="1" id="KW-0812">Transmembrane</keyword>
<evidence type="ECO:0000313" key="3">
    <source>
        <dbReference type="Proteomes" id="UP000020773"/>
    </source>
</evidence>
<sequence>MFILAKINYYFPIISFNALFLSIMLCLEYLWGQSGVGLKPGNLWFLKVVGTAFEDRSAASPLSMFSGFFPEVW</sequence>
<proteinExistence type="predicted"/>
<accession>A0A015XIG2</accession>